<sequence length="338" mass="39045">MKNKALTSFIFLMFVGGLSAQNKDLVGSYKGRGGGIFLFPNKMFALYGYMTMIPGTYEVLPDGMVLFKPKKSPLFLVYGNHNKNLKPDEVRIRFANFEDGKNYLQYENGKTFSVFNENPNCLPSRYVHTFSKKEIGNSLTLIADFSNELPLLTQGLKNTARFTLNDNNDFLIWYGERSHYQLDGAGALVEKEGHTCLIFINMGTLEQNQEAVKSIKKQIKKIPIEELSEFAFAKEDEDEVDKELEEMLRFDVLNDPQAMYMELKDETVSSNIEDSFLQYDVSKNVYKDPYNNIEYHKFKILELQQSTTDLKKLKIESQTIFHYQCEQPSERRIYGEAN</sequence>
<reference evidence="3" key="1">
    <citation type="submission" date="2017-06" db="EMBL/GenBank/DDBJ databases">
        <title>Complete genome sequence of Capnocytophaga sp. KCOM 1579 (=ChDC OS43) isolated from a human refractory periapical abscess lesion.</title>
        <authorList>
            <person name="Kook J.-K."/>
            <person name="Park S.-N."/>
            <person name="Lim Y.K."/>
            <person name="Roh H."/>
        </authorList>
    </citation>
    <scope>NUCLEOTIDE SEQUENCE [LARGE SCALE GENOMIC DNA]</scope>
    <source>
        <strain evidence="3">ChDC OS43</strain>
    </source>
</reference>
<feature type="chain" id="PRO_5012712468" description="Preprotein translocase subunit SecD" evidence="1">
    <location>
        <begin position="21"/>
        <end position="338"/>
    </location>
</feature>
<evidence type="ECO:0000256" key="1">
    <source>
        <dbReference type="SAM" id="SignalP"/>
    </source>
</evidence>
<dbReference type="EMBL" id="CP022022">
    <property type="protein sequence ID" value="ASF43854.1"/>
    <property type="molecule type" value="Genomic_DNA"/>
</dbReference>
<dbReference type="KEGG" id="capn:CBG49_12620"/>
<evidence type="ECO:0000313" key="2">
    <source>
        <dbReference type="EMBL" id="ASF43854.1"/>
    </source>
</evidence>
<dbReference type="Proteomes" id="UP000197007">
    <property type="component" value="Chromosome"/>
</dbReference>
<name>A0A1Z4BRC2_9FLAO</name>
<proteinExistence type="predicted"/>
<feature type="signal peptide" evidence="1">
    <location>
        <begin position="1"/>
        <end position="20"/>
    </location>
</feature>
<dbReference type="RefSeq" id="WP_088594745.1">
    <property type="nucleotide sequence ID" value="NZ_CP022022.1"/>
</dbReference>
<accession>A0A1Z4BRC2</accession>
<evidence type="ECO:0000313" key="3">
    <source>
        <dbReference type="Proteomes" id="UP000197007"/>
    </source>
</evidence>
<gene>
    <name evidence="2" type="ORF">CBG49_12620</name>
</gene>
<keyword evidence="3" id="KW-1185">Reference proteome</keyword>
<dbReference type="AlphaFoldDB" id="A0A1Z4BRC2"/>
<keyword evidence="1" id="KW-0732">Signal</keyword>
<evidence type="ECO:0008006" key="4">
    <source>
        <dbReference type="Google" id="ProtNLM"/>
    </source>
</evidence>
<organism evidence="2 3">
    <name type="scientific">Capnocytophaga endodontalis</name>
    <dbReference type="NCBI Taxonomy" id="2708117"/>
    <lineage>
        <taxon>Bacteria</taxon>
        <taxon>Pseudomonadati</taxon>
        <taxon>Bacteroidota</taxon>
        <taxon>Flavobacteriia</taxon>
        <taxon>Flavobacteriales</taxon>
        <taxon>Flavobacteriaceae</taxon>
        <taxon>Capnocytophaga</taxon>
    </lineage>
</organism>
<protein>
    <recommendedName>
        <fullName evidence="4">Preprotein translocase subunit SecD</fullName>
    </recommendedName>
</protein>